<dbReference type="PANTHER" id="PTHR40135">
    <property type="entry name" value="MITOCHONDRIAL PHOSPHATE CARRIER PROTEIN"/>
    <property type="match status" value="1"/>
</dbReference>
<keyword evidence="1" id="KW-0812">Transmembrane</keyword>
<reference evidence="2 3" key="1">
    <citation type="submission" date="2016-07" db="EMBL/GenBank/DDBJ databases">
        <title>Draft genome of the white-rot fungus Obba rivulosa 3A-2.</title>
        <authorList>
            <consortium name="DOE Joint Genome Institute"/>
            <person name="Miettinen O."/>
            <person name="Riley R."/>
            <person name="Acob R."/>
            <person name="Barry K."/>
            <person name="Cullen D."/>
            <person name="De Vries R."/>
            <person name="Hainaut M."/>
            <person name="Hatakka A."/>
            <person name="Henrissat B."/>
            <person name="Hilden K."/>
            <person name="Kuo R."/>
            <person name="Labutti K."/>
            <person name="Lipzen A."/>
            <person name="Makela M.R."/>
            <person name="Sandor L."/>
            <person name="Spatafora J.W."/>
            <person name="Grigoriev I.V."/>
            <person name="Hibbett D.S."/>
        </authorList>
    </citation>
    <scope>NUCLEOTIDE SEQUENCE [LARGE SCALE GENOMIC DNA]</scope>
    <source>
        <strain evidence="2 3">3A-2</strain>
    </source>
</reference>
<accession>A0A8E2DFI7</accession>
<dbReference type="AlphaFoldDB" id="A0A8E2DFI7"/>
<organism evidence="2 3">
    <name type="scientific">Obba rivulosa</name>
    <dbReference type="NCBI Taxonomy" id="1052685"/>
    <lineage>
        <taxon>Eukaryota</taxon>
        <taxon>Fungi</taxon>
        <taxon>Dikarya</taxon>
        <taxon>Basidiomycota</taxon>
        <taxon>Agaricomycotina</taxon>
        <taxon>Agaricomycetes</taxon>
        <taxon>Polyporales</taxon>
        <taxon>Gelatoporiaceae</taxon>
        <taxon>Obba</taxon>
    </lineage>
</organism>
<dbReference type="Proteomes" id="UP000250043">
    <property type="component" value="Unassembled WGS sequence"/>
</dbReference>
<dbReference type="EMBL" id="KV722618">
    <property type="protein sequence ID" value="OCH84971.1"/>
    <property type="molecule type" value="Genomic_DNA"/>
</dbReference>
<feature type="transmembrane region" description="Helical" evidence="1">
    <location>
        <begin position="12"/>
        <end position="32"/>
    </location>
</feature>
<proteinExistence type="predicted"/>
<name>A0A8E2DFI7_9APHY</name>
<keyword evidence="1" id="KW-0472">Membrane</keyword>
<keyword evidence="1" id="KW-1133">Transmembrane helix</keyword>
<gene>
    <name evidence="2" type="ORF">OBBRIDRAFT_798636</name>
</gene>
<dbReference type="OrthoDB" id="9992270at2759"/>
<evidence type="ECO:0000313" key="3">
    <source>
        <dbReference type="Proteomes" id="UP000250043"/>
    </source>
</evidence>
<sequence>MVHPVMRRCLPYVNLAIATSALVFQTTVLYPWHEELDAGFRKLKEEQASQLRDYHELKVKYLEMLAQKVDMVAAAAAAKEAQRR</sequence>
<evidence type="ECO:0000256" key="1">
    <source>
        <dbReference type="SAM" id="Phobius"/>
    </source>
</evidence>
<evidence type="ECO:0000313" key="2">
    <source>
        <dbReference type="EMBL" id="OCH84971.1"/>
    </source>
</evidence>
<dbReference type="PANTHER" id="PTHR40135:SF1">
    <property type="entry name" value="MITOCHONDRIAL PHOSPHATE CARRIER PROTEIN"/>
    <property type="match status" value="1"/>
</dbReference>
<keyword evidence="3" id="KW-1185">Reference proteome</keyword>
<protein>
    <submittedName>
        <fullName evidence="2">Uncharacterized protein</fullName>
    </submittedName>
</protein>